<feature type="domain" description="Acyl-CoA dehydrogenase/oxidase N-terminal" evidence="8">
    <location>
        <begin position="352"/>
        <end position="443"/>
    </location>
</feature>
<dbReference type="InterPro" id="IPR052161">
    <property type="entry name" value="Mycobact_Acyl-CoA_DH"/>
</dbReference>
<dbReference type="PANTHER" id="PTHR43292">
    <property type="entry name" value="ACYL-COA DEHYDROGENASE"/>
    <property type="match status" value="1"/>
</dbReference>
<feature type="domain" description="Acyl-CoA oxidase/dehydrogenase middle" evidence="7">
    <location>
        <begin position="448"/>
        <end position="542"/>
    </location>
</feature>
<dbReference type="InterPro" id="IPR009100">
    <property type="entry name" value="AcylCoA_DH/oxidase_NM_dom_sf"/>
</dbReference>
<comment type="caution">
    <text evidence="9">The sequence shown here is derived from an EMBL/GenBank/DDBJ whole genome shotgun (WGS) entry which is preliminary data.</text>
</comment>
<dbReference type="Proteomes" id="UP001501771">
    <property type="component" value="Unassembled WGS sequence"/>
</dbReference>
<dbReference type="InterPro" id="IPR006091">
    <property type="entry name" value="Acyl-CoA_Oxase/DH_mid-dom"/>
</dbReference>
<dbReference type="Gene3D" id="1.10.540.10">
    <property type="entry name" value="Acyl-CoA dehydrogenase/oxidase, N-terminal domain"/>
    <property type="match status" value="2"/>
</dbReference>
<feature type="domain" description="Acyl-CoA dehydrogenase/oxidase C-terminal" evidence="6">
    <location>
        <begin position="195"/>
        <end position="315"/>
    </location>
</feature>
<dbReference type="InterPro" id="IPR037069">
    <property type="entry name" value="AcylCoA_DH/ox_N_sf"/>
</dbReference>
<evidence type="ECO:0000259" key="7">
    <source>
        <dbReference type="Pfam" id="PF02770"/>
    </source>
</evidence>
<dbReference type="RefSeq" id="WP_344156290.1">
    <property type="nucleotide sequence ID" value="NZ_BAAAQR010000014.1"/>
</dbReference>
<proteinExistence type="inferred from homology"/>
<evidence type="ECO:0000313" key="10">
    <source>
        <dbReference type="Proteomes" id="UP001501771"/>
    </source>
</evidence>
<sequence>MALGITDEHVELAASLRRWAAGLAPTAAVRAAEGEPDEAFADVWKAAGEMGVTAIALPESAGGGGGTLLDAAVALEACAHELLPGPLLGTAVAAALLAGTPVAAAIADGAVVGVALSRHAVWDAPGATHLLVADERDGWYVVPRDAIELTPAVGPDLSRRFGVLDPVDPERIEGALRVDGLTGPRARRTAVTLGAAEAAGVARWCLATAVEHAKVREQFGRPIGSFQAVKHLCAEMLETVESSTAAAWDAANAAGSAAASPDDDDQWAFAADVAEAVCFDAAVEVAKSCIQVLGGIGFTFEHDAHLYLRRALALRGLLADPDAAAARLAAGAADGVRREVALDLDGRDEPLRAEIRARVAEIAAAPGDRRRAGLAEAGYLAAHWPAPYGLGADAVTQVVLDQELARAGVERPDLVIAGWAVPTILAHGTEEQRDRFVRPSLLGELTWCQLFSEPGAGSDLASLRTRAEKVEGGWRVSGQKVWTSLADKADWAICLARTDPDAPQHRGISYFLVDMRSPGIEVRPLREITGRSLFNEVFLDDVLVPDDCLVGEPGDGWRLARTTLANERVAMASNRLGRSVERAVSLLTGPDDVRDSAQIRVGRAVALSTVCSVLGVRSTLRSIAGQGPGAESSVAKLLGVRSRQDAAELVVELHGERGVLGGPDVAADVEEMLNTRCLSIAGGTTQVLRNVAAERILGLPR</sequence>
<dbReference type="SUPFAM" id="SSF56645">
    <property type="entry name" value="Acyl-CoA dehydrogenase NM domain-like"/>
    <property type="match status" value="2"/>
</dbReference>
<evidence type="ECO:0000256" key="4">
    <source>
        <dbReference type="ARBA" id="ARBA00022827"/>
    </source>
</evidence>
<keyword evidence="10" id="KW-1185">Reference proteome</keyword>
<dbReference type="InterPro" id="IPR009075">
    <property type="entry name" value="AcylCo_DH/oxidase_C"/>
</dbReference>
<dbReference type="SUPFAM" id="SSF47203">
    <property type="entry name" value="Acyl-CoA dehydrogenase C-terminal domain-like"/>
    <property type="match status" value="2"/>
</dbReference>
<comment type="cofactor">
    <cofactor evidence="1">
        <name>FAD</name>
        <dbReference type="ChEBI" id="CHEBI:57692"/>
    </cofactor>
</comment>
<dbReference type="InterPro" id="IPR013786">
    <property type="entry name" value="AcylCoA_DH/ox_N"/>
</dbReference>
<dbReference type="Pfam" id="PF02770">
    <property type="entry name" value="Acyl-CoA_dh_M"/>
    <property type="match status" value="1"/>
</dbReference>
<evidence type="ECO:0000256" key="3">
    <source>
        <dbReference type="ARBA" id="ARBA00022630"/>
    </source>
</evidence>
<evidence type="ECO:0000259" key="6">
    <source>
        <dbReference type="Pfam" id="PF00441"/>
    </source>
</evidence>
<dbReference type="EMBL" id="BAAAQR010000014">
    <property type="protein sequence ID" value="GAA2153724.1"/>
    <property type="molecule type" value="Genomic_DNA"/>
</dbReference>
<dbReference type="Pfam" id="PF02771">
    <property type="entry name" value="Acyl-CoA_dh_N"/>
    <property type="match status" value="2"/>
</dbReference>
<keyword evidence="3" id="KW-0285">Flavoprotein</keyword>
<reference evidence="9 10" key="1">
    <citation type="journal article" date="2019" name="Int. J. Syst. Evol. Microbiol.">
        <title>The Global Catalogue of Microorganisms (GCM) 10K type strain sequencing project: providing services to taxonomists for standard genome sequencing and annotation.</title>
        <authorList>
            <consortium name="The Broad Institute Genomics Platform"/>
            <consortium name="The Broad Institute Genome Sequencing Center for Infectious Disease"/>
            <person name="Wu L."/>
            <person name="Ma J."/>
        </authorList>
    </citation>
    <scope>NUCLEOTIDE SEQUENCE [LARGE SCALE GENOMIC DNA]</scope>
    <source>
        <strain evidence="9 10">JCM 16022</strain>
    </source>
</reference>
<evidence type="ECO:0000256" key="5">
    <source>
        <dbReference type="ARBA" id="ARBA00023002"/>
    </source>
</evidence>
<organism evidence="9 10">
    <name type="scientific">Nocardioides koreensis</name>
    <dbReference type="NCBI Taxonomy" id="433651"/>
    <lineage>
        <taxon>Bacteria</taxon>
        <taxon>Bacillati</taxon>
        <taxon>Actinomycetota</taxon>
        <taxon>Actinomycetes</taxon>
        <taxon>Propionibacteriales</taxon>
        <taxon>Nocardioidaceae</taxon>
        <taxon>Nocardioides</taxon>
    </lineage>
</organism>
<dbReference type="InterPro" id="IPR036250">
    <property type="entry name" value="AcylCo_DH-like_C"/>
</dbReference>
<protein>
    <submittedName>
        <fullName evidence="9">Acyl-CoA dehydrogenase</fullName>
    </submittedName>
</protein>
<accession>A0ABN3A4D6</accession>
<gene>
    <name evidence="9" type="ORF">GCM10009844_38570</name>
</gene>
<evidence type="ECO:0000313" key="9">
    <source>
        <dbReference type="EMBL" id="GAA2153724.1"/>
    </source>
</evidence>
<keyword evidence="5" id="KW-0560">Oxidoreductase</keyword>
<dbReference type="Gene3D" id="1.20.140.10">
    <property type="entry name" value="Butyryl-CoA Dehydrogenase, subunit A, domain 3"/>
    <property type="match status" value="2"/>
</dbReference>
<evidence type="ECO:0000256" key="1">
    <source>
        <dbReference type="ARBA" id="ARBA00001974"/>
    </source>
</evidence>
<name>A0ABN3A4D6_9ACTN</name>
<evidence type="ECO:0000256" key="2">
    <source>
        <dbReference type="ARBA" id="ARBA00009347"/>
    </source>
</evidence>
<evidence type="ECO:0000259" key="8">
    <source>
        <dbReference type="Pfam" id="PF02771"/>
    </source>
</evidence>
<feature type="domain" description="Acyl-CoA dehydrogenase/oxidase N-terminal" evidence="8">
    <location>
        <begin position="6"/>
        <end position="84"/>
    </location>
</feature>
<dbReference type="Gene3D" id="2.40.110.10">
    <property type="entry name" value="Butyryl-CoA Dehydrogenase, subunit A, domain 2"/>
    <property type="match status" value="1"/>
</dbReference>
<dbReference type="PANTHER" id="PTHR43292:SF4">
    <property type="entry name" value="ACYL-COA DEHYDROGENASE FADE34"/>
    <property type="match status" value="1"/>
</dbReference>
<dbReference type="InterPro" id="IPR046373">
    <property type="entry name" value="Acyl-CoA_Oxase/DH_mid-dom_sf"/>
</dbReference>
<dbReference type="Pfam" id="PF00441">
    <property type="entry name" value="Acyl-CoA_dh_1"/>
    <property type="match status" value="2"/>
</dbReference>
<feature type="domain" description="Acyl-CoA dehydrogenase/oxidase C-terminal" evidence="6">
    <location>
        <begin position="554"/>
        <end position="697"/>
    </location>
</feature>
<keyword evidence="4" id="KW-0274">FAD</keyword>
<comment type="similarity">
    <text evidence="2">Belongs to the acyl-CoA dehydrogenase family.</text>
</comment>